<dbReference type="Proteomes" id="UP000564885">
    <property type="component" value="Unassembled WGS sequence"/>
</dbReference>
<dbReference type="InterPro" id="IPR020845">
    <property type="entry name" value="AMP-binding_CS"/>
</dbReference>
<dbReference type="CDD" id="cd04433">
    <property type="entry name" value="AFD_class_I"/>
    <property type="match status" value="1"/>
</dbReference>
<sequence>MPLRSHTNLGQLFAASAGMRAGRDLIVDARWRLDGRVAERETVRRAALLADAGVRFGGRVAFLCRPSAAHAVTWFAAVRLGAAATNLHVLETDRRLAETLDWLEADALVCDQEFLDRARAIQAETTTQPHLRVLDADPSSPTTLAEGREGNAAPALDRASRDDVAAICLSSGSTGRPKGAIHTHGSLLANAAAGPEVYGEITAFDSVLVAIGTSFGGWLNIVLPFLGAGAKLVFQPRFEPQDFLRGLAAERITHAPLVPTMWRHVLAAGPEDHDLSALRSAFMSGEAAGADVVEAVLARMAPSVRSAYLSTEGGCACGIVAEQRRGEPLAGPGGLPVPGCELRIAPAEGGPESEGEILLRAPSLAKGYWKDAERTARCFKDGWWRTGDVGRLSPDGRIALAGRVDHVINSGGIKIQAEEVELALMRHPNVAQAAVIGVPDPEWGQRVEAFVVPKAAQLDPGAVLEWCRDDGILPALKLPKRIHVRDRLPTGATGKLYRPALFPEAGALR</sequence>
<dbReference type="PANTHER" id="PTHR43767">
    <property type="entry name" value="LONG-CHAIN-FATTY-ACID--COA LIGASE"/>
    <property type="match status" value="1"/>
</dbReference>
<feature type="domain" description="AMP-dependent synthetase/ligase" evidence="2">
    <location>
        <begin position="22"/>
        <end position="369"/>
    </location>
</feature>
<dbReference type="SUPFAM" id="SSF56801">
    <property type="entry name" value="Acetyl-CoA synthetase-like"/>
    <property type="match status" value="1"/>
</dbReference>
<dbReference type="Gene3D" id="3.40.50.12780">
    <property type="entry name" value="N-terminal domain of ligase-like"/>
    <property type="match status" value="1"/>
</dbReference>
<feature type="domain" description="AMP-binding enzyme C-terminal" evidence="3">
    <location>
        <begin position="419"/>
        <end position="495"/>
    </location>
</feature>
<name>A0A849I6Q3_9HYPH</name>
<reference evidence="4 5" key="1">
    <citation type="submission" date="2020-04" db="EMBL/GenBank/DDBJ databases">
        <title>Enterovirga sp. isolate from soil.</title>
        <authorList>
            <person name="Chea S."/>
            <person name="Kim D.-U."/>
        </authorList>
    </citation>
    <scope>NUCLEOTIDE SEQUENCE [LARGE SCALE GENOMIC DNA]</scope>
    <source>
        <strain evidence="4 5">DB1703</strain>
    </source>
</reference>
<dbReference type="InterPro" id="IPR042099">
    <property type="entry name" value="ANL_N_sf"/>
</dbReference>
<proteinExistence type="predicted"/>
<keyword evidence="5" id="KW-1185">Reference proteome</keyword>
<evidence type="ECO:0000256" key="1">
    <source>
        <dbReference type="SAM" id="MobiDB-lite"/>
    </source>
</evidence>
<evidence type="ECO:0000259" key="2">
    <source>
        <dbReference type="Pfam" id="PF00501"/>
    </source>
</evidence>
<organism evidence="4 5">
    <name type="scientific">Enterovirga aerilata</name>
    <dbReference type="NCBI Taxonomy" id="2730920"/>
    <lineage>
        <taxon>Bacteria</taxon>
        <taxon>Pseudomonadati</taxon>
        <taxon>Pseudomonadota</taxon>
        <taxon>Alphaproteobacteria</taxon>
        <taxon>Hyphomicrobiales</taxon>
        <taxon>Methylobacteriaceae</taxon>
        <taxon>Enterovirga</taxon>
    </lineage>
</organism>
<dbReference type="InterPro" id="IPR045851">
    <property type="entry name" value="AMP-bd_C_sf"/>
</dbReference>
<evidence type="ECO:0000313" key="4">
    <source>
        <dbReference type="EMBL" id="NNM75162.1"/>
    </source>
</evidence>
<feature type="region of interest" description="Disordered" evidence="1">
    <location>
        <begin position="133"/>
        <end position="158"/>
    </location>
</feature>
<dbReference type="RefSeq" id="WP_171220654.1">
    <property type="nucleotide sequence ID" value="NZ_JABEPP010000007.1"/>
</dbReference>
<dbReference type="Pfam" id="PF00501">
    <property type="entry name" value="AMP-binding"/>
    <property type="match status" value="1"/>
</dbReference>
<accession>A0A849I6Q3</accession>
<dbReference type="EMBL" id="JABEPP010000007">
    <property type="protein sequence ID" value="NNM75162.1"/>
    <property type="molecule type" value="Genomic_DNA"/>
</dbReference>
<dbReference type="Gene3D" id="3.30.300.30">
    <property type="match status" value="1"/>
</dbReference>
<dbReference type="PROSITE" id="PS00455">
    <property type="entry name" value="AMP_BINDING"/>
    <property type="match status" value="1"/>
</dbReference>
<dbReference type="GO" id="GO:0016878">
    <property type="term" value="F:acid-thiol ligase activity"/>
    <property type="evidence" value="ECO:0007669"/>
    <property type="project" value="UniProtKB-ARBA"/>
</dbReference>
<dbReference type="InterPro" id="IPR025110">
    <property type="entry name" value="AMP-bd_C"/>
</dbReference>
<dbReference type="AlphaFoldDB" id="A0A849I6Q3"/>
<dbReference type="Pfam" id="PF13193">
    <property type="entry name" value="AMP-binding_C"/>
    <property type="match status" value="1"/>
</dbReference>
<dbReference type="InterPro" id="IPR000873">
    <property type="entry name" value="AMP-dep_synth/lig_dom"/>
</dbReference>
<dbReference type="InterPro" id="IPR050237">
    <property type="entry name" value="ATP-dep_AMP-bd_enzyme"/>
</dbReference>
<dbReference type="PANTHER" id="PTHR43767:SF1">
    <property type="entry name" value="NONRIBOSOMAL PEPTIDE SYNTHASE PES1 (EUROFUNG)-RELATED"/>
    <property type="match status" value="1"/>
</dbReference>
<keyword evidence="4" id="KW-0436">Ligase</keyword>
<comment type="caution">
    <text evidence="4">The sequence shown here is derived from an EMBL/GenBank/DDBJ whole genome shotgun (WGS) entry which is preliminary data.</text>
</comment>
<gene>
    <name evidence="4" type="ORF">HJG44_22640</name>
</gene>
<protein>
    <submittedName>
        <fullName evidence="4">Acyl--CoA ligase</fullName>
    </submittedName>
</protein>
<evidence type="ECO:0000259" key="3">
    <source>
        <dbReference type="Pfam" id="PF13193"/>
    </source>
</evidence>
<evidence type="ECO:0000313" key="5">
    <source>
        <dbReference type="Proteomes" id="UP000564885"/>
    </source>
</evidence>